<sequence>MNTVKWLKLVHKVKKKPFTVDSPLPADLDLKVKMLSIELCDDPFEVKMGLNHELLKDEGNESKKRKEVMDAKLLDLQNKKFIPVNKREELYASLDKKSSEIYIRRSQQLYNSQPIRRQLFTWLMEDVHIIALADTNLHGTDNVLRHMQEIDKESPFPRDSIEFVTLWCRYVCASLKLWLVNLRDFPQPMIDVQNKHVWGRLIGAEREGTARDMDSLTLAYGVCWEPAVALYNQSMDLINRPSVDPSTPLPFWDKMRLLFHGRFTLSIARMSWLYHASFDPYNNTELMDWTWTNLAMDWTNAMFLLQGDLDISVRTASKYNESKLLHLPNLTFRVGLEWLCLGDANDHHSVMPCAPDKVPDFSLEEHDSFRAFRSQNLNLDLSLKTKPVADSHDIPSCPELYASTLRFLEKIRNCMFSVTRPVRRGKLFNATNPRKLQLTRHYKYELYTSNLLFSAQPINNWFGFANIFALKFQF</sequence>
<feature type="domain" description="FMP27/BLTP2/Hobbit GFWDK motif-containing RBG unit" evidence="1">
    <location>
        <begin position="184"/>
        <end position="283"/>
    </location>
</feature>
<dbReference type="EMBL" id="BMAT01010709">
    <property type="protein sequence ID" value="GFR59265.1"/>
    <property type="molecule type" value="Genomic_DNA"/>
</dbReference>
<dbReference type="InterPro" id="IPR019441">
    <property type="entry name" value="FMP27/BLTP2/Hobbit_GFWDK_RBG"/>
</dbReference>
<proteinExistence type="predicted"/>
<dbReference type="PANTHER" id="PTHR15678:SF6">
    <property type="entry name" value="BRIDGE-LIKE LIPID TRANSFER PROTEIN FAMILY MEMBER 2"/>
    <property type="match status" value="1"/>
</dbReference>
<evidence type="ECO:0000259" key="1">
    <source>
        <dbReference type="SMART" id="SM01214"/>
    </source>
</evidence>
<dbReference type="PANTHER" id="PTHR15678">
    <property type="entry name" value="ANTIGEN MLAA-22-RELATED"/>
    <property type="match status" value="1"/>
</dbReference>
<gene>
    <name evidence="2" type="ORF">ElyMa_005381300</name>
</gene>
<dbReference type="AlphaFoldDB" id="A0AAV4EF20"/>
<dbReference type="InterPro" id="IPR045167">
    <property type="entry name" value="Hobbit"/>
</dbReference>
<evidence type="ECO:0000313" key="2">
    <source>
        <dbReference type="EMBL" id="GFR59265.1"/>
    </source>
</evidence>
<dbReference type="Proteomes" id="UP000762676">
    <property type="component" value="Unassembled WGS sequence"/>
</dbReference>
<keyword evidence="3" id="KW-1185">Reference proteome</keyword>
<comment type="caution">
    <text evidence="2">The sequence shown here is derived from an EMBL/GenBank/DDBJ whole genome shotgun (WGS) entry which is preliminary data.</text>
</comment>
<reference evidence="2 3" key="1">
    <citation type="journal article" date="2021" name="Elife">
        <title>Chloroplast acquisition without the gene transfer in kleptoplastic sea slugs, Plakobranchus ocellatus.</title>
        <authorList>
            <person name="Maeda T."/>
            <person name="Takahashi S."/>
            <person name="Yoshida T."/>
            <person name="Shimamura S."/>
            <person name="Takaki Y."/>
            <person name="Nagai Y."/>
            <person name="Toyoda A."/>
            <person name="Suzuki Y."/>
            <person name="Arimoto A."/>
            <person name="Ishii H."/>
            <person name="Satoh N."/>
            <person name="Nishiyama T."/>
            <person name="Hasebe M."/>
            <person name="Maruyama T."/>
            <person name="Minagawa J."/>
            <person name="Obokata J."/>
            <person name="Shigenobu S."/>
        </authorList>
    </citation>
    <scope>NUCLEOTIDE SEQUENCE [LARGE SCALE GENOMIC DNA]</scope>
</reference>
<organism evidence="2 3">
    <name type="scientific">Elysia marginata</name>
    <dbReference type="NCBI Taxonomy" id="1093978"/>
    <lineage>
        <taxon>Eukaryota</taxon>
        <taxon>Metazoa</taxon>
        <taxon>Spiralia</taxon>
        <taxon>Lophotrochozoa</taxon>
        <taxon>Mollusca</taxon>
        <taxon>Gastropoda</taxon>
        <taxon>Heterobranchia</taxon>
        <taxon>Euthyneura</taxon>
        <taxon>Panpulmonata</taxon>
        <taxon>Sacoglossa</taxon>
        <taxon>Placobranchoidea</taxon>
        <taxon>Plakobranchidae</taxon>
        <taxon>Elysia</taxon>
    </lineage>
</organism>
<dbReference type="Pfam" id="PF10344">
    <property type="entry name" value="Hobbit"/>
    <property type="match status" value="2"/>
</dbReference>
<dbReference type="SMART" id="SM01214">
    <property type="entry name" value="Fmp27_GFWDK"/>
    <property type="match status" value="1"/>
</dbReference>
<name>A0AAV4EF20_9GAST</name>
<protein>
    <submittedName>
        <fullName evidence="2">Protein KIAA0100-like</fullName>
    </submittedName>
</protein>
<evidence type="ECO:0000313" key="3">
    <source>
        <dbReference type="Proteomes" id="UP000762676"/>
    </source>
</evidence>
<accession>A0AAV4EF20</accession>